<evidence type="ECO:0000313" key="2">
    <source>
        <dbReference type="Proteomes" id="UP001234297"/>
    </source>
</evidence>
<gene>
    <name evidence="1" type="ORF">MRB53_010386</name>
</gene>
<protein>
    <submittedName>
        <fullName evidence="1">Uncharacterized protein</fullName>
    </submittedName>
</protein>
<accession>A0ACC2LSV5</accession>
<evidence type="ECO:0000313" key="1">
    <source>
        <dbReference type="EMBL" id="KAJ8636119.1"/>
    </source>
</evidence>
<proteinExistence type="predicted"/>
<keyword evidence="2" id="KW-1185">Reference proteome</keyword>
<comment type="caution">
    <text evidence="1">The sequence shown here is derived from an EMBL/GenBank/DDBJ whole genome shotgun (WGS) entry which is preliminary data.</text>
</comment>
<dbReference type="EMBL" id="CM056811">
    <property type="protein sequence ID" value="KAJ8636119.1"/>
    <property type="molecule type" value="Genomic_DNA"/>
</dbReference>
<sequence>MESLPSTSTGNCVIALCSLLLLTSINLMCFVESATLLKKESDRLVLLAFKDGISEDPNGILSSWNDSQHFSLLAESSEEQPQRPHPSVAREPFITHKSLSKFLSLYGNNLIGEIQSDIGSLSKLYWLSLQRNDLNGHIPPSLGNLSSLTNLYLSENSLDGSIPQELGDWRTCNTLQSAKIIIWGFISEATDSLEPSHFH</sequence>
<dbReference type="Proteomes" id="UP001234297">
    <property type="component" value="Chromosome 3"/>
</dbReference>
<reference evidence="1 2" key="1">
    <citation type="journal article" date="2022" name="Hortic Res">
        <title>A haplotype resolved chromosomal level avocado genome allows analysis of novel avocado genes.</title>
        <authorList>
            <person name="Nath O."/>
            <person name="Fletcher S.J."/>
            <person name="Hayward A."/>
            <person name="Shaw L.M."/>
            <person name="Masouleh A.K."/>
            <person name="Furtado A."/>
            <person name="Henry R.J."/>
            <person name="Mitter N."/>
        </authorList>
    </citation>
    <scope>NUCLEOTIDE SEQUENCE [LARGE SCALE GENOMIC DNA]</scope>
    <source>
        <strain evidence="2">cv. Hass</strain>
    </source>
</reference>
<name>A0ACC2LSV5_PERAE</name>
<organism evidence="1 2">
    <name type="scientific">Persea americana</name>
    <name type="common">Avocado</name>
    <dbReference type="NCBI Taxonomy" id="3435"/>
    <lineage>
        <taxon>Eukaryota</taxon>
        <taxon>Viridiplantae</taxon>
        <taxon>Streptophyta</taxon>
        <taxon>Embryophyta</taxon>
        <taxon>Tracheophyta</taxon>
        <taxon>Spermatophyta</taxon>
        <taxon>Magnoliopsida</taxon>
        <taxon>Magnoliidae</taxon>
        <taxon>Laurales</taxon>
        <taxon>Lauraceae</taxon>
        <taxon>Persea</taxon>
    </lineage>
</organism>